<name>A0A225ST65_9BURK</name>
<dbReference type="AlphaFoldDB" id="A0A225ST65"/>
<feature type="transmembrane region" description="Helical" evidence="1">
    <location>
        <begin position="12"/>
        <end position="33"/>
    </location>
</feature>
<protein>
    <submittedName>
        <fullName evidence="2">Uncharacterized protein</fullName>
    </submittedName>
</protein>
<keyword evidence="1" id="KW-0812">Transmembrane</keyword>
<keyword evidence="1" id="KW-1133">Transmembrane helix</keyword>
<evidence type="ECO:0000256" key="1">
    <source>
        <dbReference type="SAM" id="Phobius"/>
    </source>
</evidence>
<keyword evidence="3" id="KW-1185">Reference proteome</keyword>
<keyword evidence="1" id="KW-0472">Membrane</keyword>
<comment type="caution">
    <text evidence="2">The sequence shown here is derived from an EMBL/GenBank/DDBJ whole genome shotgun (WGS) entry which is preliminary data.</text>
</comment>
<proteinExistence type="predicted"/>
<gene>
    <name evidence="2" type="ORF">CEJ45_13130</name>
</gene>
<dbReference type="EMBL" id="NJGV01000010">
    <property type="protein sequence ID" value="OWY34323.1"/>
    <property type="molecule type" value="Genomic_DNA"/>
</dbReference>
<evidence type="ECO:0000313" key="3">
    <source>
        <dbReference type="Proteomes" id="UP000214747"/>
    </source>
</evidence>
<organism evidence="2 3">
    <name type="scientific">Herbaspirillum aquaticum</name>
    <dbReference type="NCBI Taxonomy" id="568783"/>
    <lineage>
        <taxon>Bacteria</taxon>
        <taxon>Pseudomonadati</taxon>
        <taxon>Pseudomonadota</taxon>
        <taxon>Betaproteobacteria</taxon>
        <taxon>Burkholderiales</taxon>
        <taxon>Oxalobacteraceae</taxon>
        <taxon>Herbaspirillum</taxon>
    </lineage>
</organism>
<reference evidence="2 3" key="1">
    <citation type="journal article" date="2010" name="Int. J. Syst. Evol. Microbiol.">
        <title>Reclassification of Herbaspirillum putei as a later heterotypic synonym of Herbaspirillum huttiense, with the description of H. huttiense subsp. huttiense subsp. nov. and H. huttiense subsp. putei subsp. nov., comb. nov., and description of Herbaspirillum aquaticum sp. nov.</title>
        <authorList>
            <person name="Dobritsa A.P."/>
            <person name="Reddy M.C."/>
            <person name="Samadpour M."/>
        </authorList>
    </citation>
    <scope>NUCLEOTIDE SEQUENCE [LARGE SCALE GENOMIC DNA]</scope>
    <source>
        <strain evidence="2 3">IEH 4430</strain>
    </source>
</reference>
<dbReference type="Proteomes" id="UP000214747">
    <property type="component" value="Unassembled WGS sequence"/>
</dbReference>
<sequence length="93" mass="10794">MGWFDTIMQYVIYAALAVCSLGLVASIALFIALEHRWQDRVSQDVEELAQHLRQEHHEADLPPHPWEELRNRIGEMQIVAEENDRPSPYKNVA</sequence>
<accession>A0A225ST65</accession>
<evidence type="ECO:0000313" key="2">
    <source>
        <dbReference type="EMBL" id="OWY34323.1"/>
    </source>
</evidence>